<gene>
    <name evidence="1" type="ORF">JYU34_000381</name>
</gene>
<dbReference type="EMBL" id="JAHIBW010000001">
    <property type="protein sequence ID" value="KAG7313277.1"/>
    <property type="molecule type" value="Genomic_DNA"/>
</dbReference>
<sequence length="80" mass="9001">MIRTSASQFEVIVDFMERHGDLNKPADGPHGRLTAINKCPYLVQNLLRPILHMWGAQDTLSLDEAQDALSSDEAQYLLPH</sequence>
<reference evidence="1 2" key="1">
    <citation type="submission" date="2021-06" db="EMBL/GenBank/DDBJ databases">
        <title>A haploid diamondback moth (Plutella xylostella L.) genome assembly resolves 31 chromosomes and identifies a diamide resistance mutation.</title>
        <authorList>
            <person name="Ward C.M."/>
            <person name="Perry K.D."/>
            <person name="Baker G."/>
            <person name="Powis K."/>
            <person name="Heckel D.G."/>
            <person name="Baxter S.W."/>
        </authorList>
    </citation>
    <scope>NUCLEOTIDE SEQUENCE [LARGE SCALE GENOMIC DNA]</scope>
    <source>
        <strain evidence="1 2">LV</strain>
        <tissue evidence="1">Single pupa</tissue>
    </source>
</reference>
<keyword evidence="2" id="KW-1185">Reference proteome</keyword>
<accession>A0ABQ7R7J8</accession>
<proteinExistence type="predicted"/>
<comment type="caution">
    <text evidence="1">The sequence shown here is derived from an EMBL/GenBank/DDBJ whole genome shotgun (WGS) entry which is preliminary data.</text>
</comment>
<organism evidence="1 2">
    <name type="scientific">Plutella xylostella</name>
    <name type="common">Diamondback moth</name>
    <name type="synonym">Plutella maculipennis</name>
    <dbReference type="NCBI Taxonomy" id="51655"/>
    <lineage>
        <taxon>Eukaryota</taxon>
        <taxon>Metazoa</taxon>
        <taxon>Ecdysozoa</taxon>
        <taxon>Arthropoda</taxon>
        <taxon>Hexapoda</taxon>
        <taxon>Insecta</taxon>
        <taxon>Pterygota</taxon>
        <taxon>Neoptera</taxon>
        <taxon>Endopterygota</taxon>
        <taxon>Lepidoptera</taxon>
        <taxon>Glossata</taxon>
        <taxon>Ditrysia</taxon>
        <taxon>Yponomeutoidea</taxon>
        <taxon>Plutellidae</taxon>
        <taxon>Plutella</taxon>
    </lineage>
</organism>
<name>A0ABQ7R7J8_PLUXY</name>
<dbReference type="Proteomes" id="UP000823941">
    <property type="component" value="Chromosome 1"/>
</dbReference>
<evidence type="ECO:0000313" key="2">
    <source>
        <dbReference type="Proteomes" id="UP000823941"/>
    </source>
</evidence>
<evidence type="ECO:0000313" key="1">
    <source>
        <dbReference type="EMBL" id="KAG7313277.1"/>
    </source>
</evidence>
<protein>
    <submittedName>
        <fullName evidence="1">Uncharacterized protein</fullName>
    </submittedName>
</protein>